<dbReference type="AlphaFoldDB" id="A0A9D1VMX0"/>
<feature type="transmembrane region" description="Helical" evidence="1">
    <location>
        <begin position="221"/>
        <end position="241"/>
    </location>
</feature>
<keyword evidence="1" id="KW-0812">Transmembrane</keyword>
<reference evidence="3" key="2">
    <citation type="submission" date="2021-04" db="EMBL/GenBank/DDBJ databases">
        <authorList>
            <person name="Gilroy R."/>
        </authorList>
    </citation>
    <scope>NUCLEOTIDE SEQUENCE</scope>
    <source>
        <strain evidence="3">ChiHjej12B11-1927</strain>
    </source>
</reference>
<evidence type="ECO:0000313" key="4">
    <source>
        <dbReference type="Proteomes" id="UP000824230"/>
    </source>
</evidence>
<feature type="chain" id="PRO_5038648524" evidence="2">
    <location>
        <begin position="25"/>
        <end position="246"/>
    </location>
</feature>
<keyword evidence="1" id="KW-0472">Membrane</keyword>
<dbReference type="NCBIfam" id="TIGR01167">
    <property type="entry name" value="LPXTG_anchor"/>
    <property type="match status" value="1"/>
</dbReference>
<keyword evidence="1" id="KW-1133">Transmembrane helix</keyword>
<accession>A0A9D1VMX0</accession>
<dbReference type="Proteomes" id="UP000824230">
    <property type="component" value="Unassembled WGS sequence"/>
</dbReference>
<evidence type="ECO:0000313" key="3">
    <source>
        <dbReference type="EMBL" id="HIX38250.1"/>
    </source>
</evidence>
<gene>
    <name evidence="3" type="ORF">H9738_10345</name>
</gene>
<organism evidence="3 4">
    <name type="scientific">Candidatus Blautia pullistercoris</name>
    <dbReference type="NCBI Taxonomy" id="2838499"/>
    <lineage>
        <taxon>Bacteria</taxon>
        <taxon>Bacillati</taxon>
        <taxon>Bacillota</taxon>
        <taxon>Clostridia</taxon>
        <taxon>Lachnospirales</taxon>
        <taxon>Lachnospiraceae</taxon>
        <taxon>Blautia</taxon>
    </lineage>
</organism>
<proteinExistence type="predicted"/>
<reference evidence="3" key="1">
    <citation type="journal article" date="2021" name="PeerJ">
        <title>Extensive microbial diversity within the chicken gut microbiome revealed by metagenomics and culture.</title>
        <authorList>
            <person name="Gilroy R."/>
            <person name="Ravi A."/>
            <person name="Getino M."/>
            <person name="Pursley I."/>
            <person name="Horton D.L."/>
            <person name="Alikhan N.F."/>
            <person name="Baker D."/>
            <person name="Gharbi K."/>
            <person name="Hall N."/>
            <person name="Watson M."/>
            <person name="Adriaenssens E.M."/>
            <person name="Foster-Nyarko E."/>
            <person name="Jarju S."/>
            <person name="Secka A."/>
            <person name="Antonio M."/>
            <person name="Oren A."/>
            <person name="Chaudhuri R.R."/>
            <person name="La Ragione R."/>
            <person name="Hildebrand F."/>
            <person name="Pallen M.J."/>
        </authorList>
    </citation>
    <scope>NUCLEOTIDE SEQUENCE</scope>
    <source>
        <strain evidence="3">ChiHjej12B11-1927</strain>
    </source>
</reference>
<name>A0A9D1VMX0_9FIRM</name>
<dbReference type="EMBL" id="DXFG01000221">
    <property type="protein sequence ID" value="HIX38250.1"/>
    <property type="molecule type" value="Genomic_DNA"/>
</dbReference>
<comment type="caution">
    <text evidence="3">The sequence shown here is derived from an EMBL/GenBank/DDBJ whole genome shotgun (WGS) entry which is preliminary data.</text>
</comment>
<protein>
    <submittedName>
        <fullName evidence="3">LPXTG cell wall anchor domain-containing protein</fullName>
    </submittedName>
</protein>
<sequence>MRKRILGTILAAALVVTSAVSVFAAGSRTTQVTLVGESAASYQVSEGTAENFASTQAVAPQVVEQILQVNEGTLTLPTLVQQLKDVIANPTEGQTELNMTAEEVDALTQEVEGKSMVTQFFDLIPVNGGVQTEDGKYIATISVPSLTEAMTNVKILHFSTERLVWEIIDPTDVNYTNKQITAEFQDLSPVTVIADVDESKAAGTDTTGTGIAPKTGVDSAWGVYAAGAVVLLGAAGAMFVIGRKRA</sequence>
<evidence type="ECO:0000256" key="2">
    <source>
        <dbReference type="SAM" id="SignalP"/>
    </source>
</evidence>
<evidence type="ECO:0000256" key="1">
    <source>
        <dbReference type="SAM" id="Phobius"/>
    </source>
</evidence>
<feature type="signal peptide" evidence="2">
    <location>
        <begin position="1"/>
        <end position="24"/>
    </location>
</feature>
<keyword evidence="2" id="KW-0732">Signal</keyword>